<evidence type="ECO:0000256" key="2">
    <source>
        <dbReference type="ARBA" id="ARBA00022475"/>
    </source>
</evidence>
<dbReference type="Gene3D" id="1.10.287.3510">
    <property type="match status" value="1"/>
</dbReference>
<feature type="transmembrane region" description="Helical" evidence="6">
    <location>
        <begin position="58"/>
        <end position="80"/>
    </location>
</feature>
<dbReference type="AlphaFoldDB" id="A0A101FET5"/>
<reference evidence="8" key="1">
    <citation type="journal article" date="2015" name="MBio">
        <title>Genome-Resolved Metagenomic Analysis Reveals Roles for Candidate Phyla and Other Microbial Community Members in Biogeochemical Transformations in Oil Reservoirs.</title>
        <authorList>
            <person name="Hu P."/>
            <person name="Tom L."/>
            <person name="Singh A."/>
            <person name="Thomas B.C."/>
            <person name="Baker B.J."/>
            <person name="Piceno Y.M."/>
            <person name="Andersen G.L."/>
            <person name="Banfield J.F."/>
        </authorList>
    </citation>
    <scope>NUCLEOTIDE SEQUENCE [LARGE SCALE GENOMIC DNA]</scope>
</reference>
<dbReference type="PANTHER" id="PTHR38601:SF1">
    <property type="entry name" value="HYDROGENASE-4 COMPONENT E"/>
    <property type="match status" value="1"/>
</dbReference>
<evidence type="ECO:0000313" key="8">
    <source>
        <dbReference type="Proteomes" id="UP000053326"/>
    </source>
</evidence>
<keyword evidence="2" id="KW-1003">Cell membrane</keyword>
<comment type="subcellular location">
    <subcellularLocation>
        <location evidence="1">Cell membrane</location>
        <topology evidence="1">Multi-pass membrane protein</topology>
    </subcellularLocation>
</comment>
<evidence type="ECO:0000256" key="3">
    <source>
        <dbReference type="ARBA" id="ARBA00022692"/>
    </source>
</evidence>
<evidence type="ECO:0000256" key="4">
    <source>
        <dbReference type="ARBA" id="ARBA00022989"/>
    </source>
</evidence>
<comment type="caution">
    <text evidence="7">The sequence shown here is derived from an EMBL/GenBank/DDBJ whole genome shotgun (WGS) entry which is preliminary data.</text>
</comment>
<keyword evidence="3 6" id="KW-0812">Transmembrane</keyword>
<protein>
    <submittedName>
        <fullName evidence="7">Hydrogenase-4 membrane subunit E</fullName>
    </submittedName>
</protein>
<keyword evidence="4 6" id="KW-1133">Transmembrane helix</keyword>
<keyword evidence="5 6" id="KW-0472">Membrane</keyword>
<feature type="transmembrane region" description="Helical" evidence="6">
    <location>
        <begin position="126"/>
        <end position="143"/>
    </location>
</feature>
<evidence type="ECO:0000256" key="6">
    <source>
        <dbReference type="SAM" id="Phobius"/>
    </source>
</evidence>
<evidence type="ECO:0000256" key="1">
    <source>
        <dbReference type="ARBA" id="ARBA00004651"/>
    </source>
</evidence>
<organism evidence="7 8">
    <name type="scientific">Thermacetogenium phaeum</name>
    <dbReference type="NCBI Taxonomy" id="85874"/>
    <lineage>
        <taxon>Bacteria</taxon>
        <taxon>Bacillati</taxon>
        <taxon>Bacillota</taxon>
        <taxon>Clostridia</taxon>
        <taxon>Thermoanaerobacterales</taxon>
        <taxon>Thermoanaerobacteraceae</taxon>
        <taxon>Thermacetogenium</taxon>
    </lineage>
</organism>
<dbReference type="NCBIfam" id="NF008556">
    <property type="entry name" value="PRK11492.1"/>
    <property type="match status" value="1"/>
</dbReference>
<accession>A0A101FET5</accession>
<dbReference type="Proteomes" id="UP000053326">
    <property type="component" value="Unassembled WGS sequence"/>
</dbReference>
<dbReference type="PANTHER" id="PTHR38601">
    <property type="entry name" value="HYDROGENASE-4 COMPONENT E"/>
    <property type="match status" value="1"/>
</dbReference>
<dbReference type="GO" id="GO:0005886">
    <property type="term" value="C:plasma membrane"/>
    <property type="evidence" value="ECO:0007669"/>
    <property type="project" value="UniProtKB-SubCell"/>
</dbReference>
<dbReference type="InterPro" id="IPR038730">
    <property type="entry name" value="HyfE-like"/>
</dbReference>
<feature type="non-terminal residue" evidence="7">
    <location>
        <position position="183"/>
    </location>
</feature>
<name>A0A101FET5_9THEO</name>
<proteinExistence type="predicted"/>
<gene>
    <name evidence="7" type="ORF">XD66_1600</name>
</gene>
<evidence type="ECO:0000313" key="7">
    <source>
        <dbReference type="EMBL" id="KUK35690.1"/>
    </source>
</evidence>
<feature type="transmembrane region" description="Helical" evidence="6">
    <location>
        <begin position="34"/>
        <end position="52"/>
    </location>
</feature>
<evidence type="ECO:0000256" key="5">
    <source>
        <dbReference type="ARBA" id="ARBA00023136"/>
    </source>
</evidence>
<dbReference type="Pfam" id="PF00420">
    <property type="entry name" value="Oxidored_q2"/>
    <property type="match status" value="1"/>
</dbReference>
<dbReference type="InterPro" id="IPR039428">
    <property type="entry name" value="NUOK/Mnh_C1-like"/>
</dbReference>
<sequence length="183" mass="19744">MTGVDIVNSLAVLLIITSLLVVESRSPRLSAHLYSLQSLVLVLIFISLAVFMEATPLYIWSITALLTKVILVPLILVRALRRVGDEGEPGTILSPAASVLTAAIFVGLAFIIVTPFHNEAILKLKPALAVSIAHFLLGLLCILTRRNAVKQILGYCLMENGSHLTLAFMAYNAPETVEIGILT</sequence>
<feature type="transmembrane region" description="Helical" evidence="6">
    <location>
        <begin position="92"/>
        <end position="114"/>
    </location>
</feature>
<dbReference type="EMBL" id="LGFO01000291">
    <property type="protein sequence ID" value="KUK35690.1"/>
    <property type="molecule type" value="Genomic_DNA"/>
</dbReference>
<feature type="transmembrane region" description="Helical" evidence="6">
    <location>
        <begin position="6"/>
        <end position="22"/>
    </location>
</feature>